<dbReference type="PANTHER" id="PTHR11562:SF17">
    <property type="entry name" value="RE54080P-RELATED"/>
    <property type="match status" value="1"/>
</dbReference>
<dbReference type="InterPro" id="IPR036837">
    <property type="entry name" value="Cation_efflux_CTD_sf"/>
</dbReference>
<dbReference type="AlphaFoldDB" id="A0A183EBU8"/>
<dbReference type="GO" id="GO:0010043">
    <property type="term" value="P:response to zinc ion"/>
    <property type="evidence" value="ECO:0007669"/>
    <property type="project" value="TreeGrafter"/>
</dbReference>
<dbReference type="WBParaSite" id="GPUH_0001846401-mRNA-1">
    <property type="protein sequence ID" value="GPUH_0001846401-mRNA-1"/>
    <property type="gene ID" value="GPUH_0001846401"/>
</dbReference>
<dbReference type="SUPFAM" id="SSF160240">
    <property type="entry name" value="Cation efflux protein cytoplasmic domain-like"/>
    <property type="match status" value="1"/>
</dbReference>
<keyword evidence="2" id="KW-0864">Zinc transport</keyword>
<dbReference type="GO" id="GO:0005385">
    <property type="term" value="F:zinc ion transmembrane transporter activity"/>
    <property type="evidence" value="ECO:0007669"/>
    <property type="project" value="TreeGrafter"/>
</dbReference>
<protein>
    <submittedName>
        <fullName evidence="4">ZT_dimer domain-containing protein</fullName>
    </submittedName>
</protein>
<keyword evidence="2" id="KW-0813">Transport</keyword>
<dbReference type="PANTHER" id="PTHR11562">
    <property type="entry name" value="CATION EFFLUX PROTEIN/ ZINC TRANSPORTER"/>
    <property type="match status" value="1"/>
</dbReference>
<sequence length="116" mass="13150">LIFSVIVLCTTIYIVRDAMVVLLEGSPTSINFRSVFDSLEQIDGVQKVHNLRIWSLTLNKIAISVHLEIIPGANAQRILKQTTKMLRDRYSVRESTVQIEGYNPEKQDCHQCLPPA</sequence>
<evidence type="ECO:0000256" key="2">
    <source>
        <dbReference type="ARBA" id="ARBA00022906"/>
    </source>
</evidence>
<proteinExistence type="inferred from homology"/>
<evidence type="ECO:0000256" key="1">
    <source>
        <dbReference type="ARBA" id="ARBA00008873"/>
    </source>
</evidence>
<keyword evidence="2" id="KW-0862">Zinc</keyword>
<accession>A0A183EBU8</accession>
<evidence type="ECO:0000259" key="3">
    <source>
        <dbReference type="Pfam" id="PF16916"/>
    </source>
</evidence>
<reference evidence="4" key="1">
    <citation type="submission" date="2016-06" db="UniProtKB">
        <authorList>
            <consortium name="WormBaseParasite"/>
        </authorList>
    </citation>
    <scope>IDENTIFICATION</scope>
</reference>
<keyword evidence="2" id="KW-0406">Ion transport</keyword>
<feature type="domain" description="Cation efflux protein cytoplasmic" evidence="3">
    <location>
        <begin position="28"/>
        <end position="102"/>
    </location>
</feature>
<dbReference type="Pfam" id="PF16916">
    <property type="entry name" value="ZT_dimer"/>
    <property type="match status" value="1"/>
</dbReference>
<dbReference type="InterPro" id="IPR050681">
    <property type="entry name" value="CDF/SLC30A"/>
</dbReference>
<comment type="similarity">
    <text evidence="1">Belongs to the cation diffusion facilitator (CDF) transporter (TC 2.A.4) family. SLC30A subfamily.</text>
</comment>
<organism evidence="4">
    <name type="scientific">Gongylonema pulchrum</name>
    <dbReference type="NCBI Taxonomy" id="637853"/>
    <lineage>
        <taxon>Eukaryota</taxon>
        <taxon>Metazoa</taxon>
        <taxon>Ecdysozoa</taxon>
        <taxon>Nematoda</taxon>
        <taxon>Chromadorea</taxon>
        <taxon>Rhabditida</taxon>
        <taxon>Spirurina</taxon>
        <taxon>Spiruromorpha</taxon>
        <taxon>Spiruroidea</taxon>
        <taxon>Gongylonematidae</taxon>
        <taxon>Gongylonema</taxon>
    </lineage>
</organism>
<dbReference type="InterPro" id="IPR027470">
    <property type="entry name" value="Cation_efflux_CTD"/>
</dbReference>
<evidence type="ECO:0000313" key="4">
    <source>
        <dbReference type="WBParaSite" id="GPUH_0001846401-mRNA-1"/>
    </source>
</evidence>
<dbReference type="GO" id="GO:0005886">
    <property type="term" value="C:plasma membrane"/>
    <property type="evidence" value="ECO:0007669"/>
    <property type="project" value="TreeGrafter"/>
</dbReference>
<name>A0A183EBU8_9BILA</name>